<name>A0AAD9FWV3_PAPLA</name>
<dbReference type="Pfam" id="PF07992">
    <property type="entry name" value="Pyr_redox_2"/>
    <property type="match status" value="1"/>
</dbReference>
<dbReference type="SUPFAM" id="SSF51905">
    <property type="entry name" value="FAD/NAD(P)-binding domain"/>
    <property type="match status" value="2"/>
</dbReference>
<dbReference type="Proteomes" id="UP001182556">
    <property type="component" value="Unassembled WGS sequence"/>
</dbReference>
<dbReference type="PANTHER" id="PTHR43706">
    <property type="entry name" value="NADH DEHYDROGENASE"/>
    <property type="match status" value="1"/>
</dbReference>
<keyword evidence="4" id="KW-0560">Oxidoreductase</keyword>
<dbReference type="GO" id="GO:0003954">
    <property type="term" value="F:NADH dehydrogenase activity"/>
    <property type="evidence" value="ECO:0007669"/>
    <property type="project" value="InterPro"/>
</dbReference>
<protein>
    <submittedName>
        <fullName evidence="8">Pyridine nucleotide-disulfide oxidoreductase-domain-containing protein</fullName>
    </submittedName>
</protein>
<keyword evidence="3" id="KW-0274">FAD</keyword>
<dbReference type="GO" id="GO:0005739">
    <property type="term" value="C:mitochondrion"/>
    <property type="evidence" value="ECO:0007669"/>
    <property type="project" value="TreeGrafter"/>
</dbReference>
<proteinExistence type="inferred from homology"/>
<dbReference type="AlphaFoldDB" id="A0AAD9FWV3"/>
<evidence type="ECO:0000256" key="2">
    <source>
        <dbReference type="ARBA" id="ARBA00022630"/>
    </source>
</evidence>
<reference evidence="8" key="1">
    <citation type="submission" date="2023-02" db="EMBL/GenBank/DDBJ databases">
        <title>Identification and recombinant expression of a fungal hydrolase from Papiliotrema laurentii that hydrolyzes apple cutin and clears colloidal polyester polyurethane.</title>
        <authorList>
            <consortium name="DOE Joint Genome Institute"/>
            <person name="Roman V.A."/>
            <person name="Bojanowski C."/>
            <person name="Crable B.R."/>
            <person name="Wagner D.N."/>
            <person name="Hung C.S."/>
            <person name="Nadeau L.J."/>
            <person name="Schratz L."/>
            <person name="Haridas S."/>
            <person name="Pangilinan J."/>
            <person name="Lipzen A."/>
            <person name="Na H."/>
            <person name="Yan M."/>
            <person name="Ng V."/>
            <person name="Grigoriev I.V."/>
            <person name="Spatafora J.W."/>
            <person name="Barlow D."/>
            <person name="Biffinger J."/>
            <person name="Kelley-Loughnane N."/>
            <person name="Varaljay V.A."/>
            <person name="Crookes-Goodson W.J."/>
        </authorList>
    </citation>
    <scope>NUCLEOTIDE SEQUENCE</scope>
    <source>
        <strain evidence="8">5307AH</strain>
    </source>
</reference>
<dbReference type="PRINTS" id="PR00411">
    <property type="entry name" value="PNDRDTASEI"/>
</dbReference>
<dbReference type="Pfam" id="PF22366">
    <property type="entry name" value="NDH2_C"/>
    <property type="match status" value="1"/>
</dbReference>
<dbReference type="PANTHER" id="PTHR43706:SF13">
    <property type="entry name" value="NADH DEHYDROGENASE-RELATED"/>
    <property type="match status" value="1"/>
</dbReference>
<sequence>MFRTHLRITHNPALVAARRSASTQVSQTRKQKLVVLGSGWGGYNVARKADKDLYDVTVVSPNSYFSFTPFLASTAVGTLEFRCATEPVRGLKNVKFAQGWANQIDFANHTVEVEPALPPLVDDGGKQSLDAYNHIQKLPKDVRMDNYKLAYDKLVISVGCYSASFGIPGVAKYAFFLKDIKDARAIRKRLLERLEQALHPSISPADRKKLLQFAIVGAGPTGVEFAAELHDFIEGDIYRIMPELRGEIKIRVYDVAPGILMSFDQSLREYAESKFAREGIEARPSSKITAVGPDWLELDGEGGKHREPYGLLVWSTGLSANPLLQSMENVAKDEKTQSIRVNEHLSVLDPQCNAIPGVFAIGDNSMPVSGRLPATAQVASQMAKYTAKMLNANAVGAKLDNYPGFRWRNKGSMVLLGDHQGILDRSADTISGPRSRMAGFLAWVAWRSYYMMLAMGWRNKIRVPVGWFLTYFFGRDVSRF</sequence>
<feature type="domain" description="FAD/NAD(P)-binding" evidence="6">
    <location>
        <begin position="32"/>
        <end position="383"/>
    </location>
</feature>
<evidence type="ECO:0000259" key="6">
    <source>
        <dbReference type="Pfam" id="PF07992"/>
    </source>
</evidence>
<keyword evidence="9" id="KW-1185">Reference proteome</keyword>
<comment type="caution">
    <text evidence="8">The sequence shown here is derived from an EMBL/GenBank/DDBJ whole genome shotgun (WGS) entry which is preliminary data.</text>
</comment>
<keyword evidence="5" id="KW-0520">NAD</keyword>
<feature type="domain" description="External alternative NADH-ubiquinone oxidoreductase-like C-terminal" evidence="7">
    <location>
        <begin position="410"/>
        <end position="476"/>
    </location>
</feature>
<dbReference type="PRINTS" id="PR00368">
    <property type="entry name" value="FADPNR"/>
</dbReference>
<organism evidence="8 9">
    <name type="scientific">Papiliotrema laurentii</name>
    <name type="common">Cryptococcus laurentii</name>
    <dbReference type="NCBI Taxonomy" id="5418"/>
    <lineage>
        <taxon>Eukaryota</taxon>
        <taxon>Fungi</taxon>
        <taxon>Dikarya</taxon>
        <taxon>Basidiomycota</taxon>
        <taxon>Agaricomycotina</taxon>
        <taxon>Tremellomycetes</taxon>
        <taxon>Tremellales</taxon>
        <taxon>Rhynchogastremaceae</taxon>
        <taxon>Papiliotrema</taxon>
    </lineage>
</organism>
<dbReference type="InterPro" id="IPR054585">
    <property type="entry name" value="NDH2-like_C"/>
</dbReference>
<accession>A0AAD9FWV3</accession>
<evidence type="ECO:0000256" key="5">
    <source>
        <dbReference type="ARBA" id="ARBA00023027"/>
    </source>
</evidence>
<gene>
    <name evidence="8" type="ORF">DB88DRAFT_479180</name>
</gene>
<evidence type="ECO:0000259" key="7">
    <source>
        <dbReference type="Pfam" id="PF22366"/>
    </source>
</evidence>
<dbReference type="InterPro" id="IPR023753">
    <property type="entry name" value="FAD/NAD-binding_dom"/>
</dbReference>
<evidence type="ECO:0000313" key="9">
    <source>
        <dbReference type="Proteomes" id="UP001182556"/>
    </source>
</evidence>
<dbReference type="Gene3D" id="3.50.50.100">
    <property type="match status" value="1"/>
</dbReference>
<dbReference type="InterPro" id="IPR045024">
    <property type="entry name" value="NDH-2"/>
</dbReference>
<evidence type="ECO:0000256" key="1">
    <source>
        <dbReference type="ARBA" id="ARBA00005272"/>
    </source>
</evidence>
<evidence type="ECO:0000313" key="8">
    <source>
        <dbReference type="EMBL" id="KAK1927767.1"/>
    </source>
</evidence>
<dbReference type="InterPro" id="IPR036188">
    <property type="entry name" value="FAD/NAD-bd_sf"/>
</dbReference>
<keyword evidence="2" id="KW-0285">Flavoprotein</keyword>
<comment type="similarity">
    <text evidence="1">Belongs to the NADH dehydrogenase family.</text>
</comment>
<evidence type="ECO:0000256" key="4">
    <source>
        <dbReference type="ARBA" id="ARBA00023002"/>
    </source>
</evidence>
<dbReference type="EMBL" id="JAODAN010000001">
    <property type="protein sequence ID" value="KAK1927767.1"/>
    <property type="molecule type" value="Genomic_DNA"/>
</dbReference>
<evidence type="ECO:0000256" key="3">
    <source>
        <dbReference type="ARBA" id="ARBA00022827"/>
    </source>
</evidence>